<gene>
    <name evidence="2" type="ORF">METZ01_LOCUS24193</name>
</gene>
<dbReference type="InterPro" id="IPR050683">
    <property type="entry name" value="Bact_Polysacc_Export_ATP-bd"/>
</dbReference>
<dbReference type="GO" id="GO:0016887">
    <property type="term" value="F:ATP hydrolysis activity"/>
    <property type="evidence" value="ECO:0007669"/>
    <property type="project" value="InterPro"/>
</dbReference>
<dbReference type="EMBL" id="UINC01001117">
    <property type="protein sequence ID" value="SUZ71339.1"/>
    <property type="molecule type" value="Genomic_DNA"/>
</dbReference>
<dbReference type="Gene3D" id="3.40.50.300">
    <property type="entry name" value="P-loop containing nucleotide triphosphate hydrolases"/>
    <property type="match status" value="1"/>
</dbReference>
<dbReference type="GO" id="GO:0005524">
    <property type="term" value="F:ATP binding"/>
    <property type="evidence" value="ECO:0007669"/>
    <property type="project" value="InterPro"/>
</dbReference>
<feature type="non-terminal residue" evidence="2">
    <location>
        <position position="153"/>
    </location>
</feature>
<sequence length="153" mass="16657">MDRIRELYSIRGRKYHHEFTALENITFDVFQGETIGVIGPNGSGKSTLLEIIAGTLFATSGKVIQQGTVSALLELGAGFNPRFTGRENVYLNASILGISKNRLEAKLDALLQFADIGEFIDHPVSTYSSGMYVRLAFATAISSDPDILIVDEA</sequence>
<protein>
    <recommendedName>
        <fullName evidence="1">ABC transporter domain-containing protein</fullName>
    </recommendedName>
</protein>
<dbReference type="PANTHER" id="PTHR46743:SF2">
    <property type="entry name" value="TEICHOIC ACIDS EXPORT ATP-BINDING PROTEIN TAGH"/>
    <property type="match status" value="1"/>
</dbReference>
<feature type="domain" description="ABC transporter" evidence="1">
    <location>
        <begin position="22"/>
        <end position="153"/>
    </location>
</feature>
<evidence type="ECO:0000259" key="1">
    <source>
        <dbReference type="Pfam" id="PF00005"/>
    </source>
</evidence>
<proteinExistence type="predicted"/>
<dbReference type="AlphaFoldDB" id="A0A381PZB1"/>
<dbReference type="SUPFAM" id="SSF52540">
    <property type="entry name" value="P-loop containing nucleoside triphosphate hydrolases"/>
    <property type="match status" value="1"/>
</dbReference>
<accession>A0A381PZB1</accession>
<reference evidence="2" key="1">
    <citation type="submission" date="2018-05" db="EMBL/GenBank/DDBJ databases">
        <authorList>
            <person name="Lanie J.A."/>
            <person name="Ng W.-L."/>
            <person name="Kazmierczak K.M."/>
            <person name="Andrzejewski T.M."/>
            <person name="Davidsen T.M."/>
            <person name="Wayne K.J."/>
            <person name="Tettelin H."/>
            <person name="Glass J.I."/>
            <person name="Rusch D."/>
            <person name="Podicherti R."/>
            <person name="Tsui H.-C.T."/>
            <person name="Winkler M.E."/>
        </authorList>
    </citation>
    <scope>NUCLEOTIDE SEQUENCE</scope>
</reference>
<name>A0A381PZB1_9ZZZZ</name>
<organism evidence="2">
    <name type="scientific">marine metagenome</name>
    <dbReference type="NCBI Taxonomy" id="408172"/>
    <lineage>
        <taxon>unclassified sequences</taxon>
        <taxon>metagenomes</taxon>
        <taxon>ecological metagenomes</taxon>
    </lineage>
</organism>
<dbReference type="InterPro" id="IPR027417">
    <property type="entry name" value="P-loop_NTPase"/>
</dbReference>
<dbReference type="PANTHER" id="PTHR46743">
    <property type="entry name" value="TEICHOIC ACIDS EXPORT ATP-BINDING PROTEIN TAGH"/>
    <property type="match status" value="1"/>
</dbReference>
<dbReference type="Pfam" id="PF00005">
    <property type="entry name" value="ABC_tran"/>
    <property type="match status" value="1"/>
</dbReference>
<evidence type="ECO:0000313" key="2">
    <source>
        <dbReference type="EMBL" id="SUZ71339.1"/>
    </source>
</evidence>
<dbReference type="InterPro" id="IPR003439">
    <property type="entry name" value="ABC_transporter-like_ATP-bd"/>
</dbReference>